<dbReference type="AlphaFoldDB" id="A0A0C1QUW7"/>
<dbReference type="OrthoDB" id="9807606at2"/>
<dbReference type="InterPro" id="IPR014748">
    <property type="entry name" value="Enoyl-CoA_hydra_C"/>
</dbReference>
<name>A0A0C1QUW7_9GAMM</name>
<sequence>MSVTLNITKSKVAILELSRPEKHNAFNAEIIAELIKTIDYANKLDIRALVLKTNGKHFSAGADLAWMKSMADNNYEENVADSLELAKLMQVLASSPHPTLCLVQGAAFGGALGLIACCDIAVASPNAKFCLSEVKLGLIPAVISPYVIRAIGERQARRYFLTAEVFQAEKALELGLIHQISDNLERSEEYFIEQLLNNGPTAVKSAKSLIDEVAGKAIDEQLITHTAKRIAEIRVSDEGQEGLSAFFDKRAPNWQPTASE</sequence>
<dbReference type="Gene3D" id="3.90.226.10">
    <property type="entry name" value="2-enoyl-CoA Hydratase, Chain A, domain 1"/>
    <property type="match status" value="1"/>
</dbReference>
<evidence type="ECO:0000313" key="3">
    <source>
        <dbReference type="Proteomes" id="UP000031327"/>
    </source>
</evidence>
<dbReference type="PANTHER" id="PTHR42964">
    <property type="entry name" value="ENOYL-COA HYDRATASE"/>
    <property type="match status" value="1"/>
</dbReference>
<dbReference type="GO" id="GO:0003824">
    <property type="term" value="F:catalytic activity"/>
    <property type="evidence" value="ECO:0007669"/>
    <property type="project" value="UniProtKB-ARBA"/>
</dbReference>
<comment type="caution">
    <text evidence="2">The sequence shown here is derived from an EMBL/GenBank/DDBJ whole genome shotgun (WGS) entry which is preliminary data.</text>
</comment>
<dbReference type="CDD" id="cd06558">
    <property type="entry name" value="crotonase-like"/>
    <property type="match status" value="1"/>
</dbReference>
<dbReference type="PANTHER" id="PTHR42964:SF1">
    <property type="entry name" value="POLYKETIDE BIOSYNTHESIS ENOYL-COA HYDRATASE PKSH-RELATED"/>
    <property type="match status" value="1"/>
</dbReference>
<gene>
    <name evidence="2" type="ORF">JF50_02555</name>
</gene>
<dbReference type="Pfam" id="PF00378">
    <property type="entry name" value="ECH_1"/>
    <property type="match status" value="1"/>
</dbReference>
<dbReference type="Proteomes" id="UP000031327">
    <property type="component" value="Unassembled WGS sequence"/>
</dbReference>
<reference evidence="2 3" key="1">
    <citation type="submission" date="2014-12" db="EMBL/GenBank/DDBJ databases">
        <title>Draft Genome Sequence of Pseudoalteromonas luteoviolacea HI1.</title>
        <authorList>
            <person name="Asahina A.Y."/>
            <person name="Hadfield M.G."/>
        </authorList>
    </citation>
    <scope>NUCLEOTIDE SEQUENCE [LARGE SCALE GENOMIC DNA]</scope>
    <source>
        <strain evidence="2 3">HI1</strain>
    </source>
</reference>
<protein>
    <submittedName>
        <fullName evidence="2">Gamma-carboxygeranoyl-CoA hydratase</fullName>
    </submittedName>
</protein>
<proteinExistence type="inferred from homology"/>
<accession>A0A0C1QUW7</accession>
<organism evidence="2 3">
    <name type="scientific">Pseudoalteromonas luteoviolacea</name>
    <dbReference type="NCBI Taxonomy" id="43657"/>
    <lineage>
        <taxon>Bacteria</taxon>
        <taxon>Pseudomonadati</taxon>
        <taxon>Pseudomonadota</taxon>
        <taxon>Gammaproteobacteria</taxon>
        <taxon>Alteromonadales</taxon>
        <taxon>Pseudoalteromonadaceae</taxon>
        <taxon>Pseudoalteromonas</taxon>
    </lineage>
</organism>
<dbReference type="InterPro" id="IPR051683">
    <property type="entry name" value="Enoyl-CoA_Hydratase/Isomerase"/>
</dbReference>
<evidence type="ECO:0000313" key="2">
    <source>
        <dbReference type="EMBL" id="KID58762.1"/>
    </source>
</evidence>
<dbReference type="EMBL" id="JWIC01000003">
    <property type="protein sequence ID" value="KID58762.1"/>
    <property type="molecule type" value="Genomic_DNA"/>
</dbReference>
<evidence type="ECO:0000256" key="1">
    <source>
        <dbReference type="ARBA" id="ARBA00005254"/>
    </source>
</evidence>
<dbReference type="SUPFAM" id="SSF52096">
    <property type="entry name" value="ClpP/crotonase"/>
    <property type="match status" value="1"/>
</dbReference>
<dbReference type="InterPro" id="IPR001753">
    <property type="entry name" value="Enoyl-CoA_hydra/iso"/>
</dbReference>
<dbReference type="RefSeq" id="WP_039607932.1">
    <property type="nucleotide sequence ID" value="NZ_JWIC01000003.1"/>
</dbReference>
<comment type="similarity">
    <text evidence="1">Belongs to the enoyl-CoA hydratase/isomerase family.</text>
</comment>
<dbReference type="InterPro" id="IPR029045">
    <property type="entry name" value="ClpP/crotonase-like_dom_sf"/>
</dbReference>
<dbReference type="GO" id="GO:0008300">
    <property type="term" value="P:isoprenoid catabolic process"/>
    <property type="evidence" value="ECO:0007669"/>
    <property type="project" value="TreeGrafter"/>
</dbReference>
<dbReference type="Gene3D" id="1.10.12.10">
    <property type="entry name" value="Lyase 2-enoyl-coa Hydratase, Chain A, domain 2"/>
    <property type="match status" value="1"/>
</dbReference>